<feature type="compositionally biased region" description="Polar residues" evidence="1">
    <location>
        <begin position="248"/>
        <end position="258"/>
    </location>
</feature>
<protein>
    <submittedName>
        <fullName evidence="2">Uncharacterized protein</fullName>
    </submittedName>
</protein>
<comment type="caution">
    <text evidence="2">The sequence shown here is derived from an EMBL/GenBank/DDBJ whole genome shotgun (WGS) entry which is preliminary data.</text>
</comment>
<feature type="region of interest" description="Disordered" evidence="1">
    <location>
        <begin position="129"/>
        <end position="223"/>
    </location>
</feature>
<reference evidence="2 4" key="2">
    <citation type="journal article" date="2018" name="PLoS ONE">
        <title>The draft genome of Kipferlia bialata reveals reductive genome evolution in fornicate parasites.</title>
        <authorList>
            <person name="Tanifuji G."/>
            <person name="Takabayashi S."/>
            <person name="Kume K."/>
            <person name="Takagi M."/>
            <person name="Nakayama T."/>
            <person name="Kamikawa R."/>
            <person name="Inagaki Y."/>
            <person name="Hashimoto T."/>
        </authorList>
    </citation>
    <scope>NUCLEOTIDE SEQUENCE [LARGE SCALE GENOMIC DNA]</scope>
    <source>
        <strain evidence="2">NY0173</strain>
    </source>
</reference>
<evidence type="ECO:0000313" key="2">
    <source>
        <dbReference type="EMBL" id="GIQ81404.1"/>
    </source>
</evidence>
<evidence type="ECO:0000313" key="4">
    <source>
        <dbReference type="Proteomes" id="UP000265618"/>
    </source>
</evidence>
<gene>
    <name evidence="2" type="ORF">KIPB_002357</name>
    <name evidence="3" type="ORF">KIPB_006423</name>
</gene>
<feature type="region of interest" description="Disordered" evidence="1">
    <location>
        <begin position="101"/>
        <end position="120"/>
    </location>
</feature>
<feature type="compositionally biased region" description="Low complexity" evidence="1">
    <location>
        <begin position="168"/>
        <end position="177"/>
    </location>
</feature>
<feature type="compositionally biased region" description="Basic and acidic residues" evidence="1">
    <location>
        <begin position="179"/>
        <end position="191"/>
    </location>
</feature>
<organism evidence="2 4">
    <name type="scientific">Kipferlia bialata</name>
    <dbReference type="NCBI Taxonomy" id="797122"/>
    <lineage>
        <taxon>Eukaryota</taxon>
        <taxon>Metamonada</taxon>
        <taxon>Carpediemonas-like organisms</taxon>
        <taxon>Kipferlia</taxon>
    </lineage>
</organism>
<evidence type="ECO:0000256" key="1">
    <source>
        <dbReference type="SAM" id="MobiDB-lite"/>
    </source>
</evidence>
<accession>A0A9K3GEW5</accession>
<dbReference type="EMBL" id="BDIP01001648">
    <property type="protein sequence ID" value="GIQ84849.1"/>
    <property type="molecule type" value="Genomic_DNA"/>
</dbReference>
<dbReference type="AlphaFoldDB" id="A0A9K3GEW5"/>
<evidence type="ECO:0000313" key="3">
    <source>
        <dbReference type="EMBL" id="GIQ84849.1"/>
    </source>
</evidence>
<sequence>MTHRAESGVCVPESSDAYPHSHTGVTSMLPGVSTQPVEALVQFLLANGLTEATPESISSQCGKVLSRIAQSGQPASFISCTGPLRVRARPSPRTVARRHFSVNGTPTHNRGIAQSMPRHIERESRNRYGILYPPKTGDSDLHSFPRSTATPQPLPPSLQGCIGQRVTASPSASVSVSRDGSHTHTPIRRDVPSGLFPPPTHTDTPASCDTSSSASDASGDRCLPPSLAAIADMLAMGGEGEGGAPIQGTPTTGSTVTRLDTHRPSVLKGSGSGAHLLQRPRGPRLLATPEMRRRRERERGREGRGVVLASPLRSPYHMRLRGEIQMERENLFRLRHTASEPVMRTGDSTSVTGSASGVGGALGIGIAGHAPPTPTPGTVGTASPYTSTASTASAPVVFPMALAGSNPTGTCGASGGVTATTMQPQPTGTDALSGCGDVPMTGDSSTAPPSATIPTDASVVEVPESSYRMTDTDSVSLMSITDGGMALTSYMHVQA</sequence>
<feature type="region of interest" description="Disordered" evidence="1">
    <location>
        <begin position="238"/>
        <end position="258"/>
    </location>
</feature>
<feature type="compositionally biased region" description="Low complexity" evidence="1">
    <location>
        <begin position="202"/>
        <end position="217"/>
    </location>
</feature>
<proteinExistence type="predicted"/>
<name>A0A9K3GEW5_9EUKA</name>
<keyword evidence="4" id="KW-1185">Reference proteome</keyword>
<dbReference type="EMBL" id="BDIP01000383">
    <property type="protein sequence ID" value="GIQ81404.1"/>
    <property type="molecule type" value="Genomic_DNA"/>
</dbReference>
<reference evidence="2" key="1">
    <citation type="submission" date="2016-10" db="EMBL/GenBank/DDBJ databases">
        <authorList>
            <person name="Tanifuji G."/>
            <person name="Kume K."/>
            <person name="Nakayama T."/>
            <person name="Takabayashi S."/>
            <person name="Hashimoto T."/>
        </authorList>
    </citation>
    <scope>NUCLEOTIDE SEQUENCE</scope>
    <source>
        <strain evidence="2">NY0173</strain>
    </source>
</reference>
<dbReference type="Proteomes" id="UP000265618">
    <property type="component" value="Unassembled WGS sequence"/>
</dbReference>